<organism evidence="7 8">
    <name type="scientific">Daedalea quercina L-15889</name>
    <dbReference type="NCBI Taxonomy" id="1314783"/>
    <lineage>
        <taxon>Eukaryota</taxon>
        <taxon>Fungi</taxon>
        <taxon>Dikarya</taxon>
        <taxon>Basidiomycota</taxon>
        <taxon>Agaricomycotina</taxon>
        <taxon>Agaricomycetes</taxon>
        <taxon>Polyporales</taxon>
        <taxon>Fomitopsis</taxon>
    </lineage>
</organism>
<proteinExistence type="predicted"/>
<evidence type="ECO:0000256" key="2">
    <source>
        <dbReference type="ARBA" id="ARBA00022723"/>
    </source>
</evidence>
<evidence type="ECO:0000313" key="8">
    <source>
        <dbReference type="Proteomes" id="UP000076727"/>
    </source>
</evidence>
<dbReference type="GO" id="GO:0008270">
    <property type="term" value="F:zinc ion binding"/>
    <property type="evidence" value="ECO:0007669"/>
    <property type="project" value="InterPro"/>
</dbReference>
<keyword evidence="8" id="KW-1185">Reference proteome</keyword>
<dbReference type="CDD" id="cd12148">
    <property type="entry name" value="fungal_TF_MHR"/>
    <property type="match status" value="1"/>
</dbReference>
<dbReference type="Gene3D" id="4.10.240.10">
    <property type="entry name" value="Zn(2)-C6 fungal-type DNA-binding domain"/>
    <property type="match status" value="1"/>
</dbReference>
<evidence type="ECO:0000313" key="7">
    <source>
        <dbReference type="EMBL" id="KZT71081.1"/>
    </source>
</evidence>
<dbReference type="EMBL" id="KV429047">
    <property type="protein sequence ID" value="KZT71081.1"/>
    <property type="molecule type" value="Genomic_DNA"/>
</dbReference>
<evidence type="ECO:0000256" key="4">
    <source>
        <dbReference type="ARBA" id="ARBA00023163"/>
    </source>
</evidence>
<dbReference type="InterPro" id="IPR007219">
    <property type="entry name" value="XnlR_reg_dom"/>
</dbReference>
<dbReference type="InterPro" id="IPR001138">
    <property type="entry name" value="Zn2Cys6_DnaBD"/>
</dbReference>
<feature type="domain" description="Xylanolytic transcriptional activator regulatory" evidence="6">
    <location>
        <begin position="108"/>
        <end position="303"/>
    </location>
</feature>
<dbReference type="PANTHER" id="PTHR47338:SF29">
    <property type="entry name" value="ZN(2)-C6 FUNGAL-TYPE DOMAIN-CONTAINING PROTEIN"/>
    <property type="match status" value="1"/>
</dbReference>
<dbReference type="CDD" id="cd00067">
    <property type="entry name" value="GAL4"/>
    <property type="match status" value="1"/>
</dbReference>
<dbReference type="GO" id="GO:0000981">
    <property type="term" value="F:DNA-binding transcription factor activity, RNA polymerase II-specific"/>
    <property type="evidence" value="ECO:0007669"/>
    <property type="project" value="InterPro"/>
</dbReference>
<gene>
    <name evidence="7" type="ORF">DAEQUDRAFT_666500</name>
</gene>
<sequence length="532" mass="58675">MQDELINVQRCDGARPTCQQCVRANTPTECVYGQDAEESGIQLLEERISRLQGRIAFLESNTAGPILLHDPYAQTREDQPPRPVRPAARERQILMRSFSGGASQVGFFLHVPRFLQRMSALSLSTAPKHASTLINAVYLLGAYFSTDPNLQNLQSDLLADTLQDLSAALIELNPPAIIDVLQAEILLTYYFFSNSRTVEGVYHIDAASAIVLASKLHQIRSGRYSAVAGGHASRYDLAPPVDAIEEGQRINAFWVVFILDRNWSKALGRTPVLTDDESKGTGIDTPWPRSIETYESNPLPEGFRGFRTVQRFLYYPIFMNEEQNPLATHAKAAVLYSSAARVAAQTGMMANTLPPFWLALDDRIAQFEQVLPPVDRINPSRQDLHNKILLVNLLVHGAVIELHQPLEIQGPVFVSNSRSTRAALAAVNILTRINVERLSHVDPIVGFLLASVVQILMRALASSRQNTAATGSQQQIDILMALARIRSALGAWGVRNAYICACVLSFVTSQTDVDLLHADSQYTVIASLLEGI</sequence>
<keyword evidence="5" id="KW-0539">Nucleus</keyword>
<dbReference type="PANTHER" id="PTHR47338">
    <property type="entry name" value="ZN(II)2CYS6 TRANSCRIPTION FACTOR (EUROFUNG)-RELATED"/>
    <property type="match status" value="1"/>
</dbReference>
<accession>A0A165RRM1</accession>
<evidence type="ECO:0000259" key="6">
    <source>
        <dbReference type="Pfam" id="PF04082"/>
    </source>
</evidence>
<keyword evidence="3" id="KW-0805">Transcription regulation</keyword>
<dbReference type="InterPro" id="IPR036864">
    <property type="entry name" value="Zn2-C6_fun-type_DNA-bd_sf"/>
</dbReference>
<dbReference type="GO" id="GO:0006351">
    <property type="term" value="P:DNA-templated transcription"/>
    <property type="evidence" value="ECO:0007669"/>
    <property type="project" value="InterPro"/>
</dbReference>
<comment type="subcellular location">
    <subcellularLocation>
        <location evidence="1">Nucleus</location>
    </subcellularLocation>
</comment>
<dbReference type="GO" id="GO:0005634">
    <property type="term" value="C:nucleus"/>
    <property type="evidence" value="ECO:0007669"/>
    <property type="project" value="UniProtKB-SubCell"/>
</dbReference>
<evidence type="ECO:0000256" key="5">
    <source>
        <dbReference type="ARBA" id="ARBA00023242"/>
    </source>
</evidence>
<dbReference type="AlphaFoldDB" id="A0A165RRM1"/>
<dbReference type="OrthoDB" id="2309723at2759"/>
<dbReference type="Proteomes" id="UP000076727">
    <property type="component" value="Unassembled WGS sequence"/>
</dbReference>
<evidence type="ECO:0000256" key="1">
    <source>
        <dbReference type="ARBA" id="ARBA00004123"/>
    </source>
</evidence>
<dbReference type="InterPro" id="IPR050815">
    <property type="entry name" value="TF_fung"/>
</dbReference>
<evidence type="ECO:0000256" key="3">
    <source>
        <dbReference type="ARBA" id="ARBA00023015"/>
    </source>
</evidence>
<protein>
    <recommendedName>
        <fullName evidence="6">Xylanolytic transcriptional activator regulatory domain-containing protein</fullName>
    </recommendedName>
</protein>
<reference evidence="7 8" key="1">
    <citation type="journal article" date="2016" name="Mol. Biol. Evol.">
        <title>Comparative Genomics of Early-Diverging Mushroom-Forming Fungi Provides Insights into the Origins of Lignocellulose Decay Capabilities.</title>
        <authorList>
            <person name="Nagy L.G."/>
            <person name="Riley R."/>
            <person name="Tritt A."/>
            <person name="Adam C."/>
            <person name="Daum C."/>
            <person name="Floudas D."/>
            <person name="Sun H."/>
            <person name="Yadav J.S."/>
            <person name="Pangilinan J."/>
            <person name="Larsson K.H."/>
            <person name="Matsuura K."/>
            <person name="Barry K."/>
            <person name="Labutti K."/>
            <person name="Kuo R."/>
            <person name="Ohm R.A."/>
            <person name="Bhattacharya S.S."/>
            <person name="Shirouzu T."/>
            <person name="Yoshinaga Y."/>
            <person name="Martin F.M."/>
            <person name="Grigoriev I.V."/>
            <person name="Hibbett D.S."/>
        </authorList>
    </citation>
    <scope>NUCLEOTIDE SEQUENCE [LARGE SCALE GENOMIC DNA]</scope>
    <source>
        <strain evidence="7 8">L-15889</strain>
    </source>
</reference>
<dbReference type="Pfam" id="PF04082">
    <property type="entry name" value="Fungal_trans"/>
    <property type="match status" value="1"/>
</dbReference>
<name>A0A165RRM1_9APHY</name>
<dbReference type="GO" id="GO:0003677">
    <property type="term" value="F:DNA binding"/>
    <property type="evidence" value="ECO:0007669"/>
    <property type="project" value="InterPro"/>
</dbReference>
<keyword evidence="4" id="KW-0804">Transcription</keyword>
<keyword evidence="2" id="KW-0479">Metal-binding</keyword>
<dbReference type="STRING" id="1314783.A0A165RRM1"/>